<evidence type="ECO:0000256" key="2">
    <source>
        <dbReference type="SAM" id="Phobius"/>
    </source>
</evidence>
<protein>
    <submittedName>
        <fullName evidence="3">Uncharacterized protein</fullName>
    </submittedName>
</protein>
<keyword evidence="2" id="KW-0472">Membrane</keyword>
<keyword evidence="2" id="KW-0812">Transmembrane</keyword>
<organism evidence="3 4">
    <name type="scientific">Mycena chlorophos</name>
    <name type="common">Agaric fungus</name>
    <name type="synonym">Agaricus chlorophos</name>
    <dbReference type="NCBI Taxonomy" id="658473"/>
    <lineage>
        <taxon>Eukaryota</taxon>
        <taxon>Fungi</taxon>
        <taxon>Dikarya</taxon>
        <taxon>Basidiomycota</taxon>
        <taxon>Agaricomycotina</taxon>
        <taxon>Agaricomycetes</taxon>
        <taxon>Agaricomycetidae</taxon>
        <taxon>Agaricales</taxon>
        <taxon>Marasmiineae</taxon>
        <taxon>Mycenaceae</taxon>
        <taxon>Mycena</taxon>
    </lineage>
</organism>
<reference evidence="3" key="1">
    <citation type="submission" date="2020-05" db="EMBL/GenBank/DDBJ databases">
        <title>Mycena genomes resolve the evolution of fungal bioluminescence.</title>
        <authorList>
            <person name="Tsai I.J."/>
        </authorList>
    </citation>
    <scope>NUCLEOTIDE SEQUENCE</scope>
    <source>
        <strain evidence="3">110903Hualien_Pintung</strain>
    </source>
</reference>
<feature type="region of interest" description="Disordered" evidence="1">
    <location>
        <begin position="67"/>
        <end position="347"/>
    </location>
</feature>
<keyword evidence="4" id="KW-1185">Reference proteome</keyword>
<feature type="compositionally biased region" description="Low complexity" evidence="1">
    <location>
        <begin position="104"/>
        <end position="126"/>
    </location>
</feature>
<keyword evidence="2" id="KW-1133">Transmembrane helix</keyword>
<accession>A0A8H6SCD8</accession>
<feature type="compositionally biased region" description="Polar residues" evidence="1">
    <location>
        <begin position="153"/>
        <end position="172"/>
    </location>
</feature>
<feature type="transmembrane region" description="Helical" evidence="2">
    <location>
        <begin position="37"/>
        <end position="62"/>
    </location>
</feature>
<name>A0A8H6SCD8_MYCCL</name>
<dbReference type="OrthoDB" id="10677338at2759"/>
<dbReference type="Proteomes" id="UP000613580">
    <property type="component" value="Unassembled WGS sequence"/>
</dbReference>
<evidence type="ECO:0000313" key="4">
    <source>
        <dbReference type="Proteomes" id="UP000613580"/>
    </source>
</evidence>
<proteinExistence type="predicted"/>
<dbReference type="AlphaFoldDB" id="A0A8H6SCD8"/>
<gene>
    <name evidence="3" type="ORF">HMN09_01117700</name>
</gene>
<comment type="caution">
    <text evidence="3">The sequence shown here is derived from an EMBL/GenBank/DDBJ whole genome shotgun (WGS) entry which is preliminary data.</text>
</comment>
<evidence type="ECO:0000256" key="1">
    <source>
        <dbReference type="SAM" id="MobiDB-lite"/>
    </source>
</evidence>
<feature type="compositionally biased region" description="Basic and acidic residues" evidence="1">
    <location>
        <begin position="261"/>
        <end position="273"/>
    </location>
</feature>
<feature type="compositionally biased region" description="Polar residues" evidence="1">
    <location>
        <begin position="245"/>
        <end position="255"/>
    </location>
</feature>
<sequence length="347" mass="36557">MRLNPRVVTTNGNATSSAAAATVTETAKPTADISTGALLGIITATLVAVAILIIGTIMLIAYRRRRRRGQPPADKEATQYPSKLDPTSESEKQQSQPEQPQPQSPVRRQSEVPSGLLSESSGEDGLTVGSIMSFDSDETSGVACPSEPDTSIPCPSTGASPSRRIPSSSLTPPSAGAPIPEPSSSRRTAFLNAQLEKLSTEPERDADTGSMRFNPLSSLPSATPAVARRSVMFDIPPPSPRLLAPSQQRDTTAYLATQMAKLDRNQAPRKGNDTEADVESITFSPLSRVPSLSASPSRRAAAPPPLSSVPRRVSAGLLSPPLRTPPAPRTPPPQPPTLQVISVGGWR</sequence>
<feature type="compositionally biased region" description="Low complexity" evidence="1">
    <location>
        <begin position="284"/>
        <end position="301"/>
    </location>
</feature>
<feature type="compositionally biased region" description="Pro residues" evidence="1">
    <location>
        <begin position="322"/>
        <end position="336"/>
    </location>
</feature>
<evidence type="ECO:0000313" key="3">
    <source>
        <dbReference type="EMBL" id="KAF7295752.1"/>
    </source>
</evidence>
<dbReference type="EMBL" id="JACAZE010000018">
    <property type="protein sequence ID" value="KAF7295752.1"/>
    <property type="molecule type" value="Genomic_DNA"/>
</dbReference>
<feature type="compositionally biased region" description="Basic and acidic residues" evidence="1">
    <location>
        <begin position="198"/>
        <end position="207"/>
    </location>
</feature>